<dbReference type="EMBL" id="KZ613817">
    <property type="protein sequence ID" value="PMD59084.1"/>
    <property type="molecule type" value="Genomic_DNA"/>
</dbReference>
<organism evidence="2 3">
    <name type="scientific">Hyaloscypha bicolor E</name>
    <dbReference type="NCBI Taxonomy" id="1095630"/>
    <lineage>
        <taxon>Eukaryota</taxon>
        <taxon>Fungi</taxon>
        <taxon>Dikarya</taxon>
        <taxon>Ascomycota</taxon>
        <taxon>Pezizomycotina</taxon>
        <taxon>Leotiomycetes</taxon>
        <taxon>Helotiales</taxon>
        <taxon>Hyaloscyphaceae</taxon>
        <taxon>Hyaloscypha</taxon>
        <taxon>Hyaloscypha bicolor</taxon>
    </lineage>
</organism>
<keyword evidence="1" id="KW-0472">Membrane</keyword>
<accession>A0A2J6T7U1</accession>
<name>A0A2J6T7U1_9HELO</name>
<sequence>MKGDESEPDYARGEKKDTSIFRYYDNIDNEVTLEACNRWLFLPISSVAFDCCGLFVALCREMAD</sequence>
<keyword evidence="3" id="KW-1185">Reference proteome</keyword>
<keyword evidence="1" id="KW-0812">Transmembrane</keyword>
<evidence type="ECO:0000313" key="3">
    <source>
        <dbReference type="Proteomes" id="UP000235371"/>
    </source>
</evidence>
<gene>
    <name evidence="2" type="ORF">K444DRAFT_423363</name>
</gene>
<proteinExistence type="predicted"/>
<dbReference type="GeneID" id="36580800"/>
<reference evidence="2 3" key="1">
    <citation type="submission" date="2016-04" db="EMBL/GenBank/DDBJ databases">
        <title>A degradative enzymes factory behind the ericoid mycorrhizal symbiosis.</title>
        <authorList>
            <consortium name="DOE Joint Genome Institute"/>
            <person name="Martino E."/>
            <person name="Morin E."/>
            <person name="Grelet G."/>
            <person name="Kuo A."/>
            <person name="Kohler A."/>
            <person name="Daghino S."/>
            <person name="Barry K."/>
            <person name="Choi C."/>
            <person name="Cichocki N."/>
            <person name="Clum A."/>
            <person name="Copeland A."/>
            <person name="Hainaut M."/>
            <person name="Haridas S."/>
            <person name="Labutti K."/>
            <person name="Lindquist E."/>
            <person name="Lipzen A."/>
            <person name="Khouja H.-R."/>
            <person name="Murat C."/>
            <person name="Ohm R."/>
            <person name="Olson A."/>
            <person name="Spatafora J."/>
            <person name="Veneault-Fourrey C."/>
            <person name="Henrissat B."/>
            <person name="Grigoriev I."/>
            <person name="Martin F."/>
            <person name="Perotto S."/>
        </authorList>
    </citation>
    <scope>NUCLEOTIDE SEQUENCE [LARGE SCALE GENOMIC DNA]</scope>
    <source>
        <strain evidence="2 3">E</strain>
    </source>
</reference>
<dbReference type="AlphaFoldDB" id="A0A2J6T7U1"/>
<dbReference type="RefSeq" id="XP_024735988.1">
    <property type="nucleotide sequence ID" value="XM_024872720.1"/>
</dbReference>
<evidence type="ECO:0000256" key="1">
    <source>
        <dbReference type="SAM" id="Phobius"/>
    </source>
</evidence>
<evidence type="ECO:0000313" key="2">
    <source>
        <dbReference type="EMBL" id="PMD59084.1"/>
    </source>
</evidence>
<dbReference type="InParanoid" id="A0A2J6T7U1"/>
<protein>
    <submittedName>
        <fullName evidence="2">Uncharacterized protein</fullName>
    </submittedName>
</protein>
<keyword evidence="1" id="KW-1133">Transmembrane helix</keyword>
<feature type="transmembrane region" description="Helical" evidence="1">
    <location>
        <begin position="39"/>
        <end position="59"/>
    </location>
</feature>
<dbReference type="Proteomes" id="UP000235371">
    <property type="component" value="Unassembled WGS sequence"/>
</dbReference>